<evidence type="ECO:0000313" key="1">
    <source>
        <dbReference type="EMBL" id="ATZ29184.1"/>
    </source>
</evidence>
<dbReference type="AlphaFoldDB" id="A0A2K8PR35"/>
<gene>
    <name evidence="1" type="ORF">SLAV_37095</name>
</gene>
<name>A0A2K8PR35_STRLA</name>
<accession>A0A2K8PR35</accession>
<dbReference type="KEGG" id="slx:SLAV_37095"/>
<keyword evidence="2" id="KW-1185">Reference proteome</keyword>
<protein>
    <submittedName>
        <fullName evidence="1">Uncharacterized protein</fullName>
    </submittedName>
</protein>
<dbReference type="Proteomes" id="UP000231791">
    <property type="component" value="Chromosome"/>
</dbReference>
<proteinExistence type="predicted"/>
<evidence type="ECO:0000313" key="2">
    <source>
        <dbReference type="Proteomes" id="UP000231791"/>
    </source>
</evidence>
<dbReference type="EMBL" id="CP024985">
    <property type="protein sequence ID" value="ATZ29184.1"/>
    <property type="molecule type" value="Genomic_DNA"/>
</dbReference>
<sequence>MMNRTRRLAALTLLVASPLAVGPVIAAHASTTAAPAAAKCNVEVDSAGKYHVWGEGFPGGTTVTYSGSTSGSVPIDKSGRFDLGGLTGSKYVVKTADGKTTVTCAAVHH</sequence>
<organism evidence="1 2">
    <name type="scientific">Streptomyces lavendulae subsp. lavendulae</name>
    <dbReference type="NCBI Taxonomy" id="58340"/>
    <lineage>
        <taxon>Bacteria</taxon>
        <taxon>Bacillati</taxon>
        <taxon>Actinomycetota</taxon>
        <taxon>Actinomycetes</taxon>
        <taxon>Kitasatosporales</taxon>
        <taxon>Streptomycetaceae</taxon>
        <taxon>Streptomyces</taxon>
    </lineage>
</organism>
<reference evidence="1 2" key="1">
    <citation type="submission" date="2017-11" db="EMBL/GenBank/DDBJ databases">
        <title>Complete genome sequence of Streptomyces lavendulae subsp. lavendulae CCM 3239 (formerly 'Streptomyces aureofaciens CCM 3239'), the producer of the angucycline-type antibiotic auricin.</title>
        <authorList>
            <person name="Busche T."/>
            <person name="Novakova R."/>
            <person name="Al'Dilaimi A."/>
            <person name="Homerova D."/>
            <person name="Feckova L."/>
            <person name="Rezuchova B."/>
            <person name="Mingyar E."/>
            <person name="Csolleiova D."/>
            <person name="Bekeova C."/>
            <person name="Winkler A."/>
            <person name="Sevcikova B."/>
            <person name="Kalinowski J."/>
            <person name="Kormanec J."/>
            <person name="Ruckert C."/>
        </authorList>
    </citation>
    <scope>NUCLEOTIDE SEQUENCE [LARGE SCALE GENOMIC DNA]</scope>
    <source>
        <strain evidence="1 2">CCM 3239</strain>
    </source>
</reference>